<keyword evidence="9" id="KW-1185">Reference proteome</keyword>
<organism evidence="8 9">
    <name type="scientific">Acetivibrio ethanolgignens</name>
    <dbReference type="NCBI Taxonomy" id="290052"/>
    <lineage>
        <taxon>Bacteria</taxon>
        <taxon>Bacillati</taxon>
        <taxon>Bacillota</taxon>
        <taxon>Clostridia</taxon>
        <taxon>Eubacteriales</taxon>
        <taxon>Oscillospiraceae</taxon>
        <taxon>Acetivibrio</taxon>
    </lineage>
</organism>
<dbReference type="STRING" id="290052.ASU35_09275"/>
<evidence type="ECO:0000256" key="1">
    <source>
        <dbReference type="ARBA" id="ARBA00010641"/>
    </source>
</evidence>
<dbReference type="EMBL" id="LNAM01000147">
    <property type="protein sequence ID" value="KSV59340.1"/>
    <property type="molecule type" value="Genomic_DNA"/>
</dbReference>
<dbReference type="PROSITE" id="PS01063">
    <property type="entry name" value="SIGMA70_ECF"/>
    <property type="match status" value="1"/>
</dbReference>
<evidence type="ECO:0000256" key="5">
    <source>
        <dbReference type="ARBA" id="ARBA00023163"/>
    </source>
</evidence>
<comment type="similarity">
    <text evidence="1 6">Belongs to the sigma-70 factor family. ECF subfamily.</text>
</comment>
<dbReference type="InterPro" id="IPR039425">
    <property type="entry name" value="RNA_pol_sigma-70-like"/>
</dbReference>
<dbReference type="AlphaFoldDB" id="A0A0V8QFU0"/>
<dbReference type="Gene3D" id="1.10.1740.10">
    <property type="match status" value="1"/>
</dbReference>
<evidence type="ECO:0000259" key="7">
    <source>
        <dbReference type="Pfam" id="PF04542"/>
    </source>
</evidence>
<reference evidence="8 9" key="1">
    <citation type="submission" date="2015-11" db="EMBL/GenBank/DDBJ databases">
        <title>Butyribacter intestini gen. nov., sp. nov., a butyric acid-producing bacterium of the family Lachnospiraceae isolated from the human faeces.</title>
        <authorList>
            <person name="Zou Y."/>
            <person name="Xue W."/>
            <person name="Luo G."/>
            <person name="Lv M."/>
        </authorList>
    </citation>
    <scope>NUCLEOTIDE SEQUENCE [LARGE SCALE GENOMIC DNA]</scope>
    <source>
        <strain evidence="8 9">ACET-33324</strain>
    </source>
</reference>
<gene>
    <name evidence="8" type="ORF">ASU35_09275</name>
</gene>
<evidence type="ECO:0000256" key="4">
    <source>
        <dbReference type="ARBA" id="ARBA00023125"/>
    </source>
</evidence>
<keyword evidence="4 6" id="KW-0238">DNA-binding</keyword>
<feature type="domain" description="RNA polymerase sigma-70 region 2" evidence="7">
    <location>
        <begin position="8"/>
        <end position="73"/>
    </location>
</feature>
<dbReference type="Proteomes" id="UP000054874">
    <property type="component" value="Unassembled WGS sequence"/>
</dbReference>
<dbReference type="InterPro" id="IPR036388">
    <property type="entry name" value="WH-like_DNA-bd_sf"/>
</dbReference>
<evidence type="ECO:0000256" key="3">
    <source>
        <dbReference type="ARBA" id="ARBA00023082"/>
    </source>
</evidence>
<keyword evidence="3 6" id="KW-0731">Sigma factor</keyword>
<evidence type="ECO:0000256" key="6">
    <source>
        <dbReference type="RuleBase" id="RU000716"/>
    </source>
</evidence>
<dbReference type="InterPro" id="IPR007627">
    <property type="entry name" value="RNA_pol_sigma70_r2"/>
</dbReference>
<proteinExistence type="inferred from homology"/>
<dbReference type="GO" id="GO:0003677">
    <property type="term" value="F:DNA binding"/>
    <property type="evidence" value="ECO:0007669"/>
    <property type="project" value="UniProtKB-KW"/>
</dbReference>
<sequence length="164" mass="19492">MEETFSRLVEQYQNLVWSLCYKMTNDYFEAQDLAQETFLSVYKNLTSFDGQNERAWICKIATNKCLDHLKRAASRSQPAEESFFNEMEGSFPSPEDSCMEVSEQEKLLSLCKSLKQPYDQIAIDYFYHEMTAKDMAEHYNKNLKTVQTQIYRAKNMLKKLWRRE</sequence>
<dbReference type="PANTHER" id="PTHR43133">
    <property type="entry name" value="RNA POLYMERASE ECF-TYPE SIGMA FACTO"/>
    <property type="match status" value="1"/>
</dbReference>
<dbReference type="GO" id="GO:0016987">
    <property type="term" value="F:sigma factor activity"/>
    <property type="evidence" value="ECO:0007669"/>
    <property type="project" value="UniProtKB-KW"/>
</dbReference>
<dbReference type="GO" id="GO:0006352">
    <property type="term" value="P:DNA-templated transcription initiation"/>
    <property type="evidence" value="ECO:0007669"/>
    <property type="project" value="InterPro"/>
</dbReference>
<dbReference type="Gene3D" id="1.10.10.10">
    <property type="entry name" value="Winged helix-like DNA-binding domain superfamily/Winged helix DNA-binding domain"/>
    <property type="match status" value="1"/>
</dbReference>
<dbReference type="RefSeq" id="WP_058352409.1">
    <property type="nucleotide sequence ID" value="NZ_CABMMD010000147.1"/>
</dbReference>
<dbReference type="InterPro" id="IPR014284">
    <property type="entry name" value="RNA_pol_sigma-70_dom"/>
</dbReference>
<protein>
    <recommendedName>
        <fullName evidence="6">RNA polymerase sigma factor</fullName>
    </recommendedName>
</protein>
<dbReference type="Pfam" id="PF04542">
    <property type="entry name" value="Sigma70_r2"/>
    <property type="match status" value="1"/>
</dbReference>
<dbReference type="InterPro" id="IPR013325">
    <property type="entry name" value="RNA_pol_sigma_r2"/>
</dbReference>
<name>A0A0V8QFU0_9FIRM</name>
<dbReference type="InterPro" id="IPR013324">
    <property type="entry name" value="RNA_pol_sigma_r3/r4-like"/>
</dbReference>
<dbReference type="OrthoDB" id="9795666at2"/>
<keyword evidence="5 6" id="KW-0804">Transcription</keyword>
<keyword evidence="2 6" id="KW-0805">Transcription regulation</keyword>
<dbReference type="InterPro" id="IPR000838">
    <property type="entry name" value="RNA_pol_sigma70_ECF_CS"/>
</dbReference>
<accession>A0A0V8QFU0</accession>
<dbReference type="NCBIfam" id="TIGR02937">
    <property type="entry name" value="sigma70-ECF"/>
    <property type="match status" value="1"/>
</dbReference>
<evidence type="ECO:0000313" key="8">
    <source>
        <dbReference type="EMBL" id="KSV59340.1"/>
    </source>
</evidence>
<dbReference type="SUPFAM" id="SSF88659">
    <property type="entry name" value="Sigma3 and sigma4 domains of RNA polymerase sigma factors"/>
    <property type="match status" value="1"/>
</dbReference>
<dbReference type="SUPFAM" id="SSF88946">
    <property type="entry name" value="Sigma2 domain of RNA polymerase sigma factors"/>
    <property type="match status" value="1"/>
</dbReference>
<evidence type="ECO:0000313" key="9">
    <source>
        <dbReference type="Proteomes" id="UP000054874"/>
    </source>
</evidence>
<evidence type="ECO:0000256" key="2">
    <source>
        <dbReference type="ARBA" id="ARBA00023015"/>
    </source>
</evidence>
<dbReference type="PANTHER" id="PTHR43133:SF60">
    <property type="entry name" value="RNA POLYMERASE SIGMA FACTOR SIGV"/>
    <property type="match status" value="1"/>
</dbReference>
<comment type="caution">
    <text evidence="8">The sequence shown here is derived from an EMBL/GenBank/DDBJ whole genome shotgun (WGS) entry which is preliminary data.</text>
</comment>